<dbReference type="EMBL" id="CP031093">
    <property type="protein sequence ID" value="QCF25776.1"/>
    <property type="molecule type" value="Genomic_DNA"/>
</dbReference>
<evidence type="ECO:0000256" key="1">
    <source>
        <dbReference type="SAM" id="MobiDB-lite"/>
    </source>
</evidence>
<feature type="region of interest" description="Disordered" evidence="1">
    <location>
        <begin position="54"/>
        <end position="90"/>
    </location>
</feature>
<dbReference type="RefSeq" id="WP_136548409.1">
    <property type="nucleotide sequence ID" value="NZ_CP031093.1"/>
</dbReference>
<dbReference type="Pfam" id="PF08895">
    <property type="entry name" value="DUF1840"/>
    <property type="match status" value="1"/>
</dbReference>
<evidence type="ECO:0000313" key="2">
    <source>
        <dbReference type="EMBL" id="QCF25776.1"/>
    </source>
</evidence>
<proteinExistence type="predicted"/>
<dbReference type="Proteomes" id="UP000298049">
    <property type="component" value="Chromosome"/>
</dbReference>
<dbReference type="KEGG" id="hmi:soil367_07510"/>
<dbReference type="OrthoDB" id="5625523at2"/>
<gene>
    <name evidence="2" type="ORF">soil367_07510</name>
</gene>
<feature type="compositionally biased region" description="Basic and acidic residues" evidence="1">
    <location>
        <begin position="54"/>
        <end position="84"/>
    </location>
</feature>
<dbReference type="InterPro" id="IPR014991">
    <property type="entry name" value="DUF1840"/>
</dbReference>
<accession>A0A4P7XFR9</accession>
<evidence type="ECO:0000313" key="3">
    <source>
        <dbReference type="Proteomes" id="UP000298049"/>
    </source>
</evidence>
<organism evidence="2 3">
    <name type="scientific">Hydrocarboniclastica marina</name>
    <dbReference type="NCBI Taxonomy" id="2259620"/>
    <lineage>
        <taxon>Bacteria</taxon>
        <taxon>Pseudomonadati</taxon>
        <taxon>Pseudomonadota</taxon>
        <taxon>Gammaproteobacteria</taxon>
        <taxon>Alteromonadales</taxon>
        <taxon>Alteromonadaceae</taxon>
        <taxon>Hydrocarboniclastica</taxon>
    </lineage>
</organism>
<sequence>MLITFKSPAASDTTYVGPIGERFLKMMGRSKNVPGAMFADDVPGALAQLRDELQRIEEQERQAEEAARERRTQDAGDPNRKDENGSENYVSITRRAHPLIQLLEKSIDAECEVIWE</sequence>
<protein>
    <submittedName>
        <fullName evidence="2">DUF1840 domain-containing protein</fullName>
    </submittedName>
</protein>
<dbReference type="AlphaFoldDB" id="A0A4P7XFR9"/>
<name>A0A4P7XFR9_9ALTE</name>
<reference evidence="2 3" key="1">
    <citation type="submission" date="2018-07" db="EMBL/GenBank/DDBJ databases">
        <title>Marsedoiliclastica nanhaica gen. nov. sp. nov., a novel marine hydrocarbonoclastic bacterium isolated from an in-situ enriched hydrocarbon-degrading consortium in deep-sea sediment.</title>
        <authorList>
            <person name="Dong C."/>
            <person name="Ma T."/>
            <person name="Liu R."/>
            <person name="Shao Z."/>
        </authorList>
    </citation>
    <scope>NUCLEOTIDE SEQUENCE [LARGE SCALE GENOMIC DNA]</scope>
    <source>
        <strain evidence="3">soil36-7</strain>
    </source>
</reference>
<keyword evidence="3" id="KW-1185">Reference proteome</keyword>